<dbReference type="Proteomes" id="UP001595989">
    <property type="component" value="Unassembled WGS sequence"/>
</dbReference>
<dbReference type="Gene3D" id="3.30.460.10">
    <property type="entry name" value="Beta Polymerase, domain 2"/>
    <property type="match status" value="1"/>
</dbReference>
<protein>
    <submittedName>
        <fullName evidence="1">Aminoglycoside 6-adenylyltransferase</fullName>
    </submittedName>
</protein>
<organism evidence="1 2">
    <name type="scientific">Virgibacillus kekensis</name>
    <dbReference type="NCBI Taxonomy" id="202261"/>
    <lineage>
        <taxon>Bacteria</taxon>
        <taxon>Bacillati</taxon>
        <taxon>Bacillota</taxon>
        <taxon>Bacilli</taxon>
        <taxon>Bacillales</taxon>
        <taxon>Bacillaceae</taxon>
        <taxon>Virgibacillus</taxon>
    </lineage>
</organism>
<evidence type="ECO:0000313" key="2">
    <source>
        <dbReference type="Proteomes" id="UP001595989"/>
    </source>
</evidence>
<dbReference type="EMBL" id="JBHSFU010000015">
    <property type="protein sequence ID" value="MFC4560182.1"/>
    <property type="molecule type" value="Genomic_DNA"/>
</dbReference>
<accession>A0ABV9DNF7</accession>
<proteinExistence type="predicted"/>
<gene>
    <name evidence="1" type="ORF">ACFO3D_18660</name>
</gene>
<dbReference type="InterPro" id="IPR043519">
    <property type="entry name" value="NT_sf"/>
</dbReference>
<dbReference type="RefSeq" id="WP_390299817.1">
    <property type="nucleotide sequence ID" value="NZ_JBHSFU010000015.1"/>
</dbReference>
<dbReference type="Gene3D" id="1.20.120.330">
    <property type="entry name" value="Nucleotidyltransferases domain 2"/>
    <property type="match status" value="1"/>
</dbReference>
<dbReference type="Pfam" id="PF04439">
    <property type="entry name" value="Adenyl_transf"/>
    <property type="match status" value="1"/>
</dbReference>
<reference evidence="2" key="1">
    <citation type="journal article" date="2019" name="Int. J. Syst. Evol. Microbiol.">
        <title>The Global Catalogue of Microorganisms (GCM) 10K type strain sequencing project: providing services to taxonomists for standard genome sequencing and annotation.</title>
        <authorList>
            <consortium name="The Broad Institute Genomics Platform"/>
            <consortium name="The Broad Institute Genome Sequencing Center for Infectious Disease"/>
            <person name="Wu L."/>
            <person name="Ma J."/>
        </authorList>
    </citation>
    <scope>NUCLEOTIDE SEQUENCE [LARGE SCALE GENOMIC DNA]</scope>
    <source>
        <strain evidence="2">CGMCC 4.7426</strain>
    </source>
</reference>
<sequence>MYSVEERKTYFENTIQKLDSSNLIEGVIQLGSGVIGYKDEYSDIDLMVCTSKVEDTEATKDFVYQTLSGFNPIYFKEKKFSENIFLLIAIISNRLEFNISIVPRDLLTVRSPLWKIILDKTGLVTEKMDRENEQFENKSVKYDVQIDLPFEFAYCAMSLEKEIKRNNLIYAEKMLENMRNYTLLVQAMNEGKKLHQFKAYETLTPTFVKDYLSTFPEKITVDNLMKSSERLKDLFTETIRQSSAYSIDRGLEQLMNS</sequence>
<evidence type="ECO:0000313" key="1">
    <source>
        <dbReference type="EMBL" id="MFC4560182.1"/>
    </source>
</evidence>
<name>A0ABV9DNF7_9BACI</name>
<keyword evidence="2" id="KW-1185">Reference proteome</keyword>
<dbReference type="InterPro" id="IPR007530">
    <property type="entry name" value="Aminoglycoside_adenylylTfrase"/>
</dbReference>
<comment type="caution">
    <text evidence="1">The sequence shown here is derived from an EMBL/GenBank/DDBJ whole genome shotgun (WGS) entry which is preliminary data.</text>
</comment>